<dbReference type="AlphaFoldDB" id="A0A7X6IBX0"/>
<dbReference type="EMBL" id="VTOW01000002">
    <property type="protein sequence ID" value="NKE71946.1"/>
    <property type="molecule type" value="Genomic_DNA"/>
</dbReference>
<accession>A0A7X6IBX0</accession>
<protein>
    <submittedName>
        <fullName evidence="1">Uncharacterized protein</fullName>
    </submittedName>
</protein>
<proteinExistence type="predicted"/>
<evidence type="ECO:0000313" key="2">
    <source>
        <dbReference type="Proteomes" id="UP000534783"/>
    </source>
</evidence>
<dbReference type="Proteomes" id="UP000534783">
    <property type="component" value="Unassembled WGS sequence"/>
</dbReference>
<keyword evidence="2" id="KW-1185">Reference proteome</keyword>
<sequence>MAKKEDPCRGSALWHVGIDEFPMNDENQTAYRVATSELTAAEKAEKFDWWFADRAEADQAKMVLELHGFTVYGPDHVP</sequence>
<dbReference type="RefSeq" id="WP_168061038.1">
    <property type="nucleotide sequence ID" value="NZ_VTOW01000002.1"/>
</dbReference>
<evidence type="ECO:0000313" key="1">
    <source>
        <dbReference type="EMBL" id="NKE71946.1"/>
    </source>
</evidence>
<gene>
    <name evidence="1" type="ORF">MNODULE_14450</name>
</gene>
<comment type="caution">
    <text evidence="1">The sequence shown here is derived from an EMBL/GenBank/DDBJ whole genome shotgun (WGS) entry which is preliminary data.</text>
</comment>
<reference evidence="1 2" key="1">
    <citation type="journal article" date="2020" name="Nature">
        <title>Bacterial chemolithoautotrophy via manganese oxidation.</title>
        <authorList>
            <person name="Yu H."/>
            <person name="Leadbetter J.R."/>
        </authorList>
    </citation>
    <scope>NUCLEOTIDE SEQUENCE [LARGE SCALE GENOMIC DNA]</scope>
    <source>
        <strain evidence="1 2">Mn-1</strain>
    </source>
</reference>
<organism evidence="1 2">
    <name type="scientific">Candidatus Manganitrophus noduliformans</name>
    <dbReference type="NCBI Taxonomy" id="2606439"/>
    <lineage>
        <taxon>Bacteria</taxon>
        <taxon>Pseudomonadati</taxon>
        <taxon>Nitrospirota</taxon>
        <taxon>Nitrospiria</taxon>
        <taxon>Candidatus Troglogloeales</taxon>
        <taxon>Candidatus Manganitrophaceae</taxon>
        <taxon>Candidatus Manganitrophus</taxon>
    </lineage>
</organism>
<name>A0A7X6IBX0_9BACT</name>